<keyword evidence="3" id="KW-0274">FAD</keyword>
<dbReference type="InterPro" id="IPR050446">
    <property type="entry name" value="FAD-oxidoreductase/Apoptosis"/>
</dbReference>
<dbReference type="EMBL" id="FCOA02000044">
    <property type="protein sequence ID" value="SAK94010.1"/>
    <property type="molecule type" value="Genomic_DNA"/>
</dbReference>
<keyword evidence="8" id="KW-1185">Reference proteome</keyword>
<feature type="domain" description="Reductase C-terminal" evidence="6">
    <location>
        <begin position="322"/>
        <end position="410"/>
    </location>
</feature>
<dbReference type="PANTHER" id="PTHR43557">
    <property type="entry name" value="APOPTOSIS-INDUCING FACTOR 1"/>
    <property type="match status" value="1"/>
</dbReference>
<feature type="domain" description="FAD/NAD(P)-binding" evidence="5">
    <location>
        <begin position="7"/>
        <end position="303"/>
    </location>
</feature>
<dbReference type="STRING" id="1777140.AWB79_07041"/>
<dbReference type="InterPro" id="IPR028202">
    <property type="entry name" value="Reductase_C"/>
</dbReference>
<dbReference type="Pfam" id="PF14759">
    <property type="entry name" value="Reductase_C"/>
    <property type="match status" value="1"/>
</dbReference>
<evidence type="ECO:0000259" key="5">
    <source>
        <dbReference type="Pfam" id="PF07992"/>
    </source>
</evidence>
<dbReference type="AlphaFoldDB" id="A0A158DHX7"/>
<dbReference type="InterPro" id="IPR016156">
    <property type="entry name" value="FAD/NAD-linked_Rdtase_dimer_sf"/>
</dbReference>
<name>A0A158DHX7_9BURK</name>
<dbReference type="InterPro" id="IPR036188">
    <property type="entry name" value="FAD/NAD-bd_sf"/>
</dbReference>
<organism evidence="7 8">
    <name type="scientific">Caballeronia hypogeia</name>
    <dbReference type="NCBI Taxonomy" id="1777140"/>
    <lineage>
        <taxon>Bacteria</taxon>
        <taxon>Pseudomonadati</taxon>
        <taxon>Pseudomonadota</taxon>
        <taxon>Betaproteobacteria</taxon>
        <taxon>Burkholderiales</taxon>
        <taxon>Burkholderiaceae</taxon>
        <taxon>Caballeronia</taxon>
    </lineage>
</organism>
<dbReference type="GO" id="GO:0016651">
    <property type="term" value="F:oxidoreductase activity, acting on NAD(P)H"/>
    <property type="evidence" value="ECO:0007669"/>
    <property type="project" value="TreeGrafter"/>
</dbReference>
<keyword evidence="2" id="KW-0285">Flavoprotein</keyword>
<dbReference type="SUPFAM" id="SSF55424">
    <property type="entry name" value="FAD/NAD-linked reductases, dimerisation (C-terminal) domain"/>
    <property type="match status" value="1"/>
</dbReference>
<evidence type="ECO:0000256" key="4">
    <source>
        <dbReference type="ARBA" id="ARBA00023002"/>
    </source>
</evidence>
<comment type="cofactor">
    <cofactor evidence="1">
        <name>FAD</name>
        <dbReference type="ChEBI" id="CHEBI:57692"/>
    </cofactor>
</comment>
<reference evidence="7" key="1">
    <citation type="submission" date="2016-01" db="EMBL/GenBank/DDBJ databases">
        <authorList>
            <person name="Peeters C."/>
        </authorList>
    </citation>
    <scope>NUCLEOTIDE SEQUENCE</scope>
    <source>
        <strain evidence="7">LMG 29322</strain>
    </source>
</reference>
<gene>
    <name evidence="7" type="ORF">AWB79_07041</name>
</gene>
<evidence type="ECO:0000259" key="6">
    <source>
        <dbReference type="Pfam" id="PF14759"/>
    </source>
</evidence>
<dbReference type="Pfam" id="PF07992">
    <property type="entry name" value="Pyr_redox_2"/>
    <property type="match status" value="1"/>
</dbReference>
<sequence length="415" mass="44190">MNLDKAMVIVGGGQCGARAAHALRLNGWGGPITLIGKERRLPYERPPLSKGVLLGEWDASQCEIYGEAFYREQGIDVIVDSAVVAIDRQKQFARLGDGRSIAYSRLLLATGAAPRTLAVSGHDLPGIHVLRTDVDANEIARELLPGRRIVVIGAGFIGLEVAAAAVRKGCSLTVVEAAPRALMRAVPACVSDLIVNMHRAMGVEVRFDVQLRRFVGDSRISGVELADGETVPCDLAIVGVGVQPCVDLAAACGLPVDNGVVTDVTLRTADPAIFAAGDVCSFEHPLFNRRVRLECWKNAEDQARMAASNMLGGDEESRFVPWFWSDQYDITIQIAGLPSLGSTTIVRETGATSRVFFALSSDGVLVGASGIGTTGEIAKDIRIAQDLIAKQARPSPATLADRTVKLRSLLVAEAQ</sequence>
<keyword evidence="4" id="KW-0560">Oxidoreductase</keyword>
<accession>A0A158DHX7</accession>
<dbReference type="PANTHER" id="PTHR43557:SF2">
    <property type="entry name" value="RIESKE DOMAIN-CONTAINING PROTEIN-RELATED"/>
    <property type="match status" value="1"/>
</dbReference>
<evidence type="ECO:0000256" key="1">
    <source>
        <dbReference type="ARBA" id="ARBA00001974"/>
    </source>
</evidence>
<evidence type="ECO:0000313" key="7">
    <source>
        <dbReference type="EMBL" id="SAK94010.1"/>
    </source>
</evidence>
<dbReference type="PRINTS" id="PR00411">
    <property type="entry name" value="PNDRDTASEI"/>
</dbReference>
<dbReference type="SUPFAM" id="SSF51905">
    <property type="entry name" value="FAD/NAD(P)-binding domain"/>
    <property type="match status" value="2"/>
</dbReference>
<evidence type="ECO:0000256" key="3">
    <source>
        <dbReference type="ARBA" id="ARBA00022827"/>
    </source>
</evidence>
<dbReference type="InterPro" id="IPR023753">
    <property type="entry name" value="FAD/NAD-binding_dom"/>
</dbReference>
<protein>
    <submittedName>
        <fullName evidence="7">FAD-dependent pyridine nucleotide-disulfide oxidoreductase</fullName>
    </submittedName>
</protein>
<proteinExistence type="predicted"/>
<dbReference type="Proteomes" id="UP000054851">
    <property type="component" value="Unassembled WGS sequence"/>
</dbReference>
<evidence type="ECO:0000313" key="8">
    <source>
        <dbReference type="Proteomes" id="UP000054851"/>
    </source>
</evidence>
<dbReference type="GO" id="GO:0005737">
    <property type="term" value="C:cytoplasm"/>
    <property type="evidence" value="ECO:0007669"/>
    <property type="project" value="TreeGrafter"/>
</dbReference>
<dbReference type="Gene3D" id="3.30.390.30">
    <property type="match status" value="1"/>
</dbReference>
<dbReference type="Gene3D" id="3.50.50.60">
    <property type="entry name" value="FAD/NAD(P)-binding domain"/>
    <property type="match status" value="2"/>
</dbReference>
<dbReference type="PRINTS" id="PR00368">
    <property type="entry name" value="FADPNR"/>
</dbReference>
<dbReference type="OrthoDB" id="9769238at2"/>
<comment type="caution">
    <text evidence="7">The sequence shown here is derived from an EMBL/GenBank/DDBJ whole genome shotgun (WGS) entry which is preliminary data.</text>
</comment>
<dbReference type="RefSeq" id="WP_061172043.1">
    <property type="nucleotide sequence ID" value="NZ_FCOA02000044.1"/>
</dbReference>
<evidence type="ECO:0000256" key="2">
    <source>
        <dbReference type="ARBA" id="ARBA00022630"/>
    </source>
</evidence>